<keyword evidence="3" id="KW-1185">Reference proteome</keyword>
<feature type="compositionally biased region" description="Basic and acidic residues" evidence="1">
    <location>
        <begin position="28"/>
        <end position="38"/>
    </location>
</feature>
<dbReference type="Pfam" id="PF12758">
    <property type="entry name" value="DUF3813"/>
    <property type="match status" value="1"/>
</dbReference>
<dbReference type="Proteomes" id="UP000199334">
    <property type="component" value="Unassembled WGS sequence"/>
</dbReference>
<dbReference type="AlphaFoldDB" id="A0A1G9ZZS4"/>
<protein>
    <submittedName>
        <fullName evidence="2">Uncharacterized protein</fullName>
    </submittedName>
</protein>
<dbReference type="RefSeq" id="WP_093856348.1">
    <property type="nucleotide sequence ID" value="NZ_BJVZ01000006.1"/>
</dbReference>
<dbReference type="EMBL" id="FNIG01000003">
    <property type="protein sequence ID" value="SDN26411.1"/>
    <property type="molecule type" value="Genomic_DNA"/>
</dbReference>
<evidence type="ECO:0000256" key="1">
    <source>
        <dbReference type="SAM" id="MobiDB-lite"/>
    </source>
</evidence>
<feature type="region of interest" description="Disordered" evidence="1">
    <location>
        <begin position="17"/>
        <end position="70"/>
    </location>
</feature>
<feature type="compositionally biased region" description="Polar residues" evidence="1">
    <location>
        <begin position="17"/>
        <end position="27"/>
    </location>
</feature>
<gene>
    <name evidence="2" type="ORF">SAMN05216498_1894</name>
</gene>
<evidence type="ECO:0000313" key="2">
    <source>
        <dbReference type="EMBL" id="SDN26411.1"/>
    </source>
</evidence>
<sequence>MANNKNNNILQQARQTMQNLTNRNQNKQQDEETADRAVQHGIQAAYEQGSPEEQEQVRQLEQRMNQQKMK</sequence>
<organism evidence="2 3">
    <name type="scientific">Tenuibacillus multivorans</name>
    <dbReference type="NCBI Taxonomy" id="237069"/>
    <lineage>
        <taxon>Bacteria</taxon>
        <taxon>Bacillati</taxon>
        <taxon>Bacillota</taxon>
        <taxon>Bacilli</taxon>
        <taxon>Bacillales</taxon>
        <taxon>Bacillaceae</taxon>
        <taxon>Tenuibacillus</taxon>
    </lineage>
</organism>
<accession>A0A1G9ZZS4</accession>
<name>A0A1G9ZZS4_9BACI</name>
<proteinExistence type="predicted"/>
<dbReference type="STRING" id="237069.SAMN05216498_1894"/>
<reference evidence="2 3" key="1">
    <citation type="submission" date="2016-10" db="EMBL/GenBank/DDBJ databases">
        <authorList>
            <person name="de Groot N.N."/>
        </authorList>
    </citation>
    <scope>NUCLEOTIDE SEQUENCE [LARGE SCALE GENOMIC DNA]</scope>
    <source>
        <strain evidence="2 3">CGMCC 1.3442</strain>
    </source>
</reference>
<dbReference type="InterPro" id="IPR024217">
    <property type="entry name" value="DUF3813"/>
</dbReference>
<evidence type="ECO:0000313" key="3">
    <source>
        <dbReference type="Proteomes" id="UP000199334"/>
    </source>
</evidence>